<evidence type="ECO:0000256" key="1">
    <source>
        <dbReference type="ARBA" id="ARBA00022795"/>
    </source>
</evidence>
<proteinExistence type="predicted"/>
<dbReference type="Proteomes" id="UP001305702">
    <property type="component" value="Chromosome"/>
</dbReference>
<name>A0AA96LEN4_9BACL</name>
<dbReference type="Gene3D" id="1.20.58.300">
    <property type="entry name" value="FlgN-like"/>
    <property type="match status" value="1"/>
</dbReference>
<protein>
    <submittedName>
        <fullName evidence="2">Flagellar protein FlgN</fullName>
    </submittedName>
</protein>
<gene>
    <name evidence="2" type="ORF">MJA45_00520</name>
</gene>
<dbReference type="InterPro" id="IPR007809">
    <property type="entry name" value="FlgN-like"/>
</dbReference>
<dbReference type="GO" id="GO:0044780">
    <property type="term" value="P:bacterial-type flagellum assembly"/>
    <property type="evidence" value="ECO:0007669"/>
    <property type="project" value="InterPro"/>
</dbReference>
<keyword evidence="1" id="KW-1005">Bacterial flagellum biogenesis</keyword>
<dbReference type="InterPro" id="IPR036679">
    <property type="entry name" value="FlgN-like_sf"/>
</dbReference>
<evidence type="ECO:0000313" key="2">
    <source>
        <dbReference type="EMBL" id="WNQ11598.1"/>
    </source>
</evidence>
<dbReference type="KEGG" id="paun:MJA45_00520"/>
<dbReference type="RefSeq" id="WP_315605375.1">
    <property type="nucleotide sequence ID" value="NZ_CP130318.1"/>
</dbReference>
<keyword evidence="2" id="KW-0966">Cell projection</keyword>
<dbReference type="SUPFAM" id="SSF140566">
    <property type="entry name" value="FlgN-like"/>
    <property type="match status" value="1"/>
</dbReference>
<evidence type="ECO:0000313" key="3">
    <source>
        <dbReference type="Proteomes" id="UP001305702"/>
    </source>
</evidence>
<sequence>MALQGLIESMEKLTALHGMLIELGKQKTSVLVHNEVEQLNRLVQQESQLVRQITEWNGKREAAVMEFLLHKGFRPSPNVTVSELTKLIFNAEEKQTVLNLQQLLLGRITELRQLNAVNQQLIEQSLAFIDYSLDVVLGPPEDEAVYRNPMQQTSRAKRNGYFDTRA</sequence>
<accession>A0AA96LEN4</accession>
<keyword evidence="2" id="KW-0969">Cilium</keyword>
<organism evidence="2 3">
    <name type="scientific">Paenibacillus aurantius</name>
    <dbReference type="NCBI Taxonomy" id="2918900"/>
    <lineage>
        <taxon>Bacteria</taxon>
        <taxon>Bacillati</taxon>
        <taxon>Bacillota</taxon>
        <taxon>Bacilli</taxon>
        <taxon>Bacillales</taxon>
        <taxon>Paenibacillaceae</taxon>
        <taxon>Paenibacillus</taxon>
    </lineage>
</organism>
<keyword evidence="3" id="KW-1185">Reference proteome</keyword>
<reference evidence="2 3" key="1">
    <citation type="submission" date="2022-02" db="EMBL/GenBank/DDBJ databases">
        <title>Paenibacillus sp. MBLB1776 Whole Genome Shotgun Sequencing.</title>
        <authorList>
            <person name="Hwang C.Y."/>
            <person name="Cho E.-S."/>
            <person name="Seo M.-J."/>
        </authorList>
    </citation>
    <scope>NUCLEOTIDE SEQUENCE [LARGE SCALE GENOMIC DNA]</scope>
    <source>
        <strain evidence="2 3">MBLB1776</strain>
    </source>
</reference>
<dbReference type="EMBL" id="CP130318">
    <property type="protein sequence ID" value="WNQ11598.1"/>
    <property type="molecule type" value="Genomic_DNA"/>
</dbReference>
<dbReference type="Pfam" id="PF05130">
    <property type="entry name" value="FlgN"/>
    <property type="match status" value="1"/>
</dbReference>
<keyword evidence="2" id="KW-0282">Flagellum</keyword>
<dbReference type="AlphaFoldDB" id="A0AA96LEN4"/>